<dbReference type="SMART" id="SM00267">
    <property type="entry name" value="GGDEF"/>
    <property type="match status" value="1"/>
</dbReference>
<evidence type="ECO:0000313" key="4">
    <source>
        <dbReference type="EMBL" id="TRX99560.1"/>
    </source>
</evidence>
<sequence length="801" mass="92810">MNIKLVFIFNWWENKLTKSTKNFMLRLFIILGFLLVVYSLFYIFILDTTLKNEANRISFETHQIEYDILRTRIDVLTESYSAGTLTWPTKDYDPSTLIVSELSNYEINRLSDIFSDETSNLTYLILKHPTLNQVTYKPFSEVLAMVGLSFGDTGFVLNSNGIVKYHSNDAVNNTNLFGSNYFPTSVYSNLDTKLSQNEFGFLNYTLDSKTYVLSYSKIDSDYIYLSVDDQYDYLVLFVPVIWSYLALGLLILASFVVFSLMVVKRRFDDDIVFEKITKTLRSDLIMIEAGGLGQIRKMNKLFLNLIKHHEIKLLTDLTSEKLDMPTILKTNKPFYMDCDKLDPKIRVRFLVNKYARNYQLIGEIIDSTSNVLDKYKDLALTHPDSGLKNKLALEEMIETLNRKDRFSLIVIGIKSFDEISKSIGRQKSQEVNKVLIELFQSKMYPNMYLFHIEKHEFVILQQKDVNYDVTVGWAKQMMELVDTKILLPDLPVKLELLIGIVHNKGTITNASTKEILDAVDVTYERAIVSTTNNLMIYTERYLDLRNRANQLEIDIRKGIENDEFQMYMQPQYDLHEKRVVGFELLLRWHNPKYIKESPATYIRQAEKSNLIIDLGRVINDKVFRIAKSLEGMDIDVSFNISPRQLLQPGFINELIALKDKYQVDPGRIAIELTETLLILQMDVIVEKFNALKELNFKIQLDDFGTGYSSLNYLKRLPIDNIKIDKLFVDEIETSSKARQILKTMIALGKNLKMGVIIEGVETDKQVEQIRKESTAIIQGFYVSQALPEKEAFEFIKKKVNL</sequence>
<gene>
    <name evidence="4" type="ORF">FNV44_00535</name>
</gene>
<dbReference type="InterPro" id="IPR001633">
    <property type="entry name" value="EAL_dom"/>
</dbReference>
<feature type="transmembrane region" description="Helical" evidence="1">
    <location>
        <begin position="241"/>
        <end position="263"/>
    </location>
</feature>
<dbReference type="SMART" id="SM00052">
    <property type="entry name" value="EAL"/>
    <property type="match status" value="1"/>
</dbReference>
<dbReference type="Pfam" id="PF00990">
    <property type="entry name" value="GGDEF"/>
    <property type="match status" value="1"/>
</dbReference>
<dbReference type="PANTHER" id="PTHR33121:SF70">
    <property type="entry name" value="SIGNALING PROTEIN YKOW"/>
    <property type="match status" value="1"/>
</dbReference>
<dbReference type="RefSeq" id="WP_143215642.1">
    <property type="nucleotide sequence ID" value="NZ_JACAOE010000001.1"/>
</dbReference>
<feature type="domain" description="EAL" evidence="2">
    <location>
        <begin position="548"/>
        <end position="799"/>
    </location>
</feature>
<evidence type="ECO:0000313" key="5">
    <source>
        <dbReference type="Proteomes" id="UP000315938"/>
    </source>
</evidence>
<evidence type="ECO:0000256" key="1">
    <source>
        <dbReference type="SAM" id="Phobius"/>
    </source>
</evidence>
<dbReference type="SUPFAM" id="SSF141868">
    <property type="entry name" value="EAL domain-like"/>
    <property type="match status" value="1"/>
</dbReference>
<organism evidence="4 5">
    <name type="scientific">Acholeplasma laidlawii</name>
    <dbReference type="NCBI Taxonomy" id="2148"/>
    <lineage>
        <taxon>Bacteria</taxon>
        <taxon>Bacillati</taxon>
        <taxon>Mycoplasmatota</taxon>
        <taxon>Mollicutes</taxon>
        <taxon>Acholeplasmatales</taxon>
        <taxon>Acholeplasmataceae</taxon>
        <taxon>Acholeplasma</taxon>
    </lineage>
</organism>
<protein>
    <submittedName>
        <fullName evidence="4">EAL domain-containing protein</fullName>
    </submittedName>
</protein>
<proteinExistence type="predicted"/>
<keyword evidence="1" id="KW-0812">Transmembrane</keyword>
<dbReference type="InterPro" id="IPR050706">
    <property type="entry name" value="Cyclic-di-GMP_PDE-like"/>
</dbReference>
<keyword evidence="1" id="KW-1133">Transmembrane helix</keyword>
<evidence type="ECO:0000259" key="2">
    <source>
        <dbReference type="PROSITE" id="PS50883"/>
    </source>
</evidence>
<dbReference type="Gene3D" id="3.30.70.270">
    <property type="match status" value="1"/>
</dbReference>
<feature type="domain" description="GGDEF" evidence="3">
    <location>
        <begin position="404"/>
        <end position="539"/>
    </location>
</feature>
<dbReference type="PROSITE" id="PS50883">
    <property type="entry name" value="EAL"/>
    <property type="match status" value="1"/>
</dbReference>
<dbReference type="EMBL" id="VKID01000001">
    <property type="protein sequence ID" value="TRX99560.1"/>
    <property type="molecule type" value="Genomic_DNA"/>
</dbReference>
<dbReference type="GO" id="GO:0071111">
    <property type="term" value="F:cyclic-guanylate-specific phosphodiesterase activity"/>
    <property type="evidence" value="ECO:0007669"/>
    <property type="project" value="InterPro"/>
</dbReference>
<reference evidence="4 5" key="1">
    <citation type="submission" date="2019-07" db="EMBL/GenBank/DDBJ databases">
        <title>Genome sequence of Acholeplasma laidlawii strain with increased resistance to erythromycin.</title>
        <authorList>
            <person name="Medvedeva E.S."/>
            <person name="Baranova N.B."/>
            <person name="Siniagina M.N."/>
            <person name="Mouzykantov A."/>
            <person name="Chernova O.A."/>
            <person name="Chernov V.M."/>
        </authorList>
    </citation>
    <scope>NUCLEOTIDE SEQUENCE [LARGE SCALE GENOMIC DNA]</scope>
    <source>
        <strain evidence="4 5">PG8REry</strain>
    </source>
</reference>
<accession>A0A553IH94</accession>
<dbReference type="SUPFAM" id="SSF55073">
    <property type="entry name" value="Nucleotide cyclase"/>
    <property type="match status" value="1"/>
</dbReference>
<dbReference type="PANTHER" id="PTHR33121">
    <property type="entry name" value="CYCLIC DI-GMP PHOSPHODIESTERASE PDEF"/>
    <property type="match status" value="1"/>
</dbReference>
<dbReference type="InterPro" id="IPR000160">
    <property type="entry name" value="GGDEF_dom"/>
</dbReference>
<dbReference type="Pfam" id="PF00563">
    <property type="entry name" value="EAL"/>
    <property type="match status" value="1"/>
</dbReference>
<feature type="transmembrane region" description="Helical" evidence="1">
    <location>
        <begin position="23"/>
        <end position="45"/>
    </location>
</feature>
<dbReference type="InterPro" id="IPR035919">
    <property type="entry name" value="EAL_sf"/>
</dbReference>
<evidence type="ECO:0000259" key="3">
    <source>
        <dbReference type="PROSITE" id="PS50887"/>
    </source>
</evidence>
<dbReference type="InterPro" id="IPR029787">
    <property type="entry name" value="Nucleotide_cyclase"/>
</dbReference>
<dbReference type="AlphaFoldDB" id="A0A553IH94"/>
<comment type="caution">
    <text evidence="4">The sequence shown here is derived from an EMBL/GenBank/DDBJ whole genome shotgun (WGS) entry which is preliminary data.</text>
</comment>
<dbReference type="PROSITE" id="PS50887">
    <property type="entry name" value="GGDEF"/>
    <property type="match status" value="1"/>
</dbReference>
<dbReference type="InterPro" id="IPR043128">
    <property type="entry name" value="Rev_trsase/Diguanyl_cyclase"/>
</dbReference>
<dbReference type="Gene3D" id="3.20.20.450">
    <property type="entry name" value="EAL domain"/>
    <property type="match status" value="1"/>
</dbReference>
<keyword evidence="1" id="KW-0472">Membrane</keyword>
<dbReference type="Proteomes" id="UP000315938">
    <property type="component" value="Unassembled WGS sequence"/>
</dbReference>
<name>A0A553IH94_ACHLA</name>
<dbReference type="CDD" id="cd01948">
    <property type="entry name" value="EAL"/>
    <property type="match status" value="1"/>
</dbReference>